<sequence>MENSLSNSATLSILSINHNYLNNYNILNPMYIWFINHTFYIGVAFTPLISWILSKVRSHACYCNNNNNNNTSTGWFSSYLSNYYTKPSNTQTSFTGDGSDDGNEDDDWNNKFTNDNLKKLHKNALLKLYNETLGYYQQVLDSIRISVNYSRTHGLTEDVLQGLRVNL</sequence>
<geneLocation type="mitochondrion" evidence="2"/>
<proteinExistence type="predicted"/>
<evidence type="ECO:0000256" key="1">
    <source>
        <dbReference type="SAM" id="Phobius"/>
    </source>
</evidence>
<protein>
    <submittedName>
        <fullName evidence="2">Uncharacterized protein</fullName>
    </submittedName>
</protein>
<keyword evidence="2" id="KW-0496">Mitochondrion</keyword>
<organism evidence="2">
    <name type="scientific">Pertusaria plittiana</name>
    <dbReference type="NCBI Taxonomy" id="394545"/>
    <lineage>
        <taxon>Eukaryota</taxon>
        <taxon>Fungi</taxon>
        <taxon>Dikarya</taxon>
        <taxon>Ascomycota</taxon>
        <taxon>Pezizomycotina</taxon>
        <taxon>Lecanoromycetes</taxon>
        <taxon>OSLEUM clade</taxon>
        <taxon>Ostropomycetidae</taxon>
        <taxon>Pertusariales</taxon>
        <taxon>Pertusariaceae</taxon>
        <taxon>Pertusaria</taxon>
    </lineage>
</organism>
<keyword evidence="1" id="KW-1133">Transmembrane helix</keyword>
<keyword evidence="1" id="KW-0472">Membrane</keyword>
<keyword evidence="1" id="KW-0812">Transmembrane</keyword>
<name>A0A2P1M531_9LECA</name>
<reference evidence="2" key="1">
    <citation type="journal article" date="2018" name="Mol. Ecol.">
        <title>Reductions in Complexity of Mitochondrial Genomes in Lichen-Forming Fungi Shed Light on Genome Architecture of Obligate Symbioses.</title>
        <authorList>
            <person name="Pogoda C.S."/>
            <person name="Keepers K.G."/>
            <person name="Lendemer J.C."/>
            <person name="Kane N.C."/>
            <person name="Tripp E.A."/>
        </authorList>
    </citation>
    <scope>NUCLEOTIDE SEQUENCE</scope>
</reference>
<accession>A0A2P1M531</accession>
<feature type="transmembrane region" description="Helical" evidence="1">
    <location>
        <begin position="30"/>
        <end position="53"/>
    </location>
</feature>
<dbReference type="EMBL" id="MG720572">
    <property type="protein sequence ID" value="AVP25181.1"/>
    <property type="molecule type" value="Genomic_DNA"/>
</dbReference>
<gene>
    <name evidence="2" type="primary">ORF6</name>
</gene>
<evidence type="ECO:0000313" key="2">
    <source>
        <dbReference type="EMBL" id="AVP25181.1"/>
    </source>
</evidence>
<dbReference type="AlphaFoldDB" id="A0A2P1M531"/>